<dbReference type="PANTHER" id="PTHR30126">
    <property type="entry name" value="HTH-TYPE TRANSCRIPTIONAL REGULATOR"/>
    <property type="match status" value="1"/>
</dbReference>
<dbReference type="PANTHER" id="PTHR30126:SF98">
    <property type="entry name" value="HTH-TYPE TRANSCRIPTIONAL ACTIVATOR BAUR"/>
    <property type="match status" value="1"/>
</dbReference>
<dbReference type="SUPFAM" id="SSF53850">
    <property type="entry name" value="Periplasmic binding protein-like II"/>
    <property type="match status" value="1"/>
</dbReference>
<dbReference type="RefSeq" id="WP_309761448.1">
    <property type="nucleotide sequence ID" value="NZ_JAVJAF010000001.1"/>
</dbReference>
<dbReference type="Proteomes" id="UP001268036">
    <property type="component" value="Unassembled WGS sequence"/>
</dbReference>
<dbReference type="GO" id="GO:0003700">
    <property type="term" value="F:DNA-binding transcription factor activity"/>
    <property type="evidence" value="ECO:0007669"/>
    <property type="project" value="InterPro"/>
</dbReference>
<evidence type="ECO:0000256" key="4">
    <source>
        <dbReference type="ARBA" id="ARBA00023163"/>
    </source>
</evidence>
<organism evidence="7 8">
    <name type="scientific">Pseudomonas oryzihabitans</name>
    <dbReference type="NCBI Taxonomy" id="47885"/>
    <lineage>
        <taxon>Bacteria</taxon>
        <taxon>Pseudomonadati</taxon>
        <taxon>Pseudomonadota</taxon>
        <taxon>Gammaproteobacteria</taxon>
        <taxon>Pseudomonadales</taxon>
        <taxon>Pseudomonadaceae</taxon>
        <taxon>Pseudomonas</taxon>
    </lineage>
</organism>
<dbReference type="InterPro" id="IPR036390">
    <property type="entry name" value="WH_DNA-bd_sf"/>
</dbReference>
<protein>
    <submittedName>
        <fullName evidence="7">LysR family transcriptional activator of nhaA</fullName>
    </submittedName>
</protein>
<proteinExistence type="inferred from homology"/>
<dbReference type="FunFam" id="1.10.10.10:FF:000001">
    <property type="entry name" value="LysR family transcriptional regulator"/>
    <property type="match status" value="1"/>
</dbReference>
<dbReference type="InterPro" id="IPR000847">
    <property type="entry name" value="LysR_HTH_N"/>
</dbReference>
<evidence type="ECO:0000256" key="3">
    <source>
        <dbReference type="ARBA" id="ARBA00023125"/>
    </source>
</evidence>
<dbReference type="Gene3D" id="1.10.10.10">
    <property type="entry name" value="Winged helix-like DNA-binding domain superfamily/Winged helix DNA-binding domain"/>
    <property type="match status" value="1"/>
</dbReference>
<dbReference type="AlphaFoldDB" id="A0AAJ2EZB9"/>
<name>A0AAJ2EZB9_9PSED</name>
<dbReference type="Pfam" id="PF00126">
    <property type="entry name" value="HTH_1"/>
    <property type="match status" value="1"/>
</dbReference>
<dbReference type="GO" id="GO:0000976">
    <property type="term" value="F:transcription cis-regulatory region binding"/>
    <property type="evidence" value="ECO:0007669"/>
    <property type="project" value="TreeGrafter"/>
</dbReference>
<accession>A0AAJ2EZB9</accession>
<evidence type="ECO:0000256" key="5">
    <source>
        <dbReference type="SAM" id="MobiDB-lite"/>
    </source>
</evidence>
<dbReference type="PROSITE" id="PS50931">
    <property type="entry name" value="HTH_LYSR"/>
    <property type="match status" value="1"/>
</dbReference>
<feature type="region of interest" description="Disordered" evidence="5">
    <location>
        <begin position="293"/>
        <end position="314"/>
    </location>
</feature>
<comment type="similarity">
    <text evidence="1">Belongs to the LysR transcriptional regulatory family.</text>
</comment>
<feature type="domain" description="HTH lysR-type" evidence="6">
    <location>
        <begin position="4"/>
        <end position="61"/>
    </location>
</feature>
<comment type="caution">
    <text evidence="7">The sequence shown here is derived from an EMBL/GenBank/DDBJ whole genome shotgun (WGS) entry which is preliminary data.</text>
</comment>
<gene>
    <name evidence="7" type="ORF">QE440_004197</name>
</gene>
<dbReference type="Pfam" id="PF03466">
    <property type="entry name" value="LysR_substrate"/>
    <property type="match status" value="1"/>
</dbReference>
<evidence type="ECO:0000313" key="7">
    <source>
        <dbReference type="EMBL" id="MDR6236456.1"/>
    </source>
</evidence>
<sequence>MRRLNFHHLHYFWAVAKEGNLTRAAEALHVSQSALSTQIRVLEDQLGHALFIRSSRSLKLTEAGQLVLDYADTIFALGSELQTTLQHTGQASQTLRIGAVATLSRNFQENLLRPFLGRDDLVITLESGGVDELLERLALHKLDVVLTNKAVSADSQRTWQCRLLARQAVCLIGPPRQDSRPFDLRRDLQQARLIVPGRSSDVRSQFEVYCTGHGLHPLICAEVDDMAMLRLLARDSGDMALLPAVVVQDELRSGALQLYAEVPEIAEQFYAVTLQRQFRLKILDELLGQPPAQVESDNAVPGSAVAAEPGGSAP</sequence>
<evidence type="ECO:0000256" key="1">
    <source>
        <dbReference type="ARBA" id="ARBA00009437"/>
    </source>
</evidence>
<evidence type="ECO:0000259" key="6">
    <source>
        <dbReference type="PROSITE" id="PS50931"/>
    </source>
</evidence>
<keyword evidence="2" id="KW-0805">Transcription regulation</keyword>
<reference evidence="7" key="1">
    <citation type="submission" date="2023-08" db="EMBL/GenBank/DDBJ databases">
        <title>Functional and genomic diversity of the sorghum phyllosphere microbiome.</title>
        <authorList>
            <person name="Shade A."/>
        </authorList>
    </citation>
    <scope>NUCLEOTIDE SEQUENCE</scope>
    <source>
        <strain evidence="7">SORGH_AS_0201</strain>
    </source>
</reference>
<evidence type="ECO:0000256" key="2">
    <source>
        <dbReference type="ARBA" id="ARBA00023015"/>
    </source>
</evidence>
<dbReference type="EMBL" id="JAVJAF010000001">
    <property type="protein sequence ID" value="MDR6236456.1"/>
    <property type="molecule type" value="Genomic_DNA"/>
</dbReference>
<dbReference type="InterPro" id="IPR005119">
    <property type="entry name" value="LysR_subst-bd"/>
</dbReference>
<keyword evidence="4" id="KW-0804">Transcription</keyword>
<keyword evidence="3" id="KW-0238">DNA-binding</keyword>
<dbReference type="InterPro" id="IPR036388">
    <property type="entry name" value="WH-like_DNA-bd_sf"/>
</dbReference>
<evidence type="ECO:0000313" key="8">
    <source>
        <dbReference type="Proteomes" id="UP001268036"/>
    </source>
</evidence>
<dbReference type="PRINTS" id="PR00039">
    <property type="entry name" value="HTHLYSR"/>
</dbReference>
<dbReference type="Gene3D" id="3.40.190.290">
    <property type="match status" value="1"/>
</dbReference>
<dbReference type="SUPFAM" id="SSF46785">
    <property type="entry name" value="Winged helix' DNA-binding domain"/>
    <property type="match status" value="1"/>
</dbReference>